<dbReference type="Proteomes" id="UP000230233">
    <property type="component" value="Unassembled WGS sequence"/>
</dbReference>
<keyword evidence="1" id="KW-0175">Coiled coil</keyword>
<evidence type="ECO:0000313" key="4">
    <source>
        <dbReference type="Proteomes" id="UP000230233"/>
    </source>
</evidence>
<feature type="compositionally biased region" description="Polar residues" evidence="2">
    <location>
        <begin position="13"/>
        <end position="24"/>
    </location>
</feature>
<gene>
    <name evidence="3" type="ORF">B9Z55_027874</name>
</gene>
<comment type="caution">
    <text evidence="3">The sequence shown here is derived from an EMBL/GenBank/DDBJ whole genome shotgun (WGS) entry which is preliminary data.</text>
</comment>
<dbReference type="EMBL" id="PDUG01000014">
    <property type="protein sequence ID" value="PIC13227.1"/>
    <property type="molecule type" value="Genomic_DNA"/>
</dbReference>
<protein>
    <submittedName>
        <fullName evidence="3">Uncharacterized protein</fullName>
    </submittedName>
</protein>
<reference evidence="4" key="1">
    <citation type="submission" date="2017-10" db="EMBL/GenBank/DDBJ databases">
        <title>Rapid genome shrinkage in a self-fertile nematode reveals novel sperm competition proteins.</title>
        <authorList>
            <person name="Yin D."/>
            <person name="Schwarz E.M."/>
            <person name="Thomas C.G."/>
            <person name="Felde R.L."/>
            <person name="Korf I.F."/>
            <person name="Cutter A.D."/>
            <person name="Schartner C.M."/>
            <person name="Ralston E.J."/>
            <person name="Meyer B.J."/>
            <person name="Haag E.S."/>
        </authorList>
    </citation>
    <scope>NUCLEOTIDE SEQUENCE [LARGE SCALE GENOMIC DNA]</scope>
    <source>
        <strain evidence="4">JU1422</strain>
    </source>
</reference>
<dbReference type="AlphaFoldDB" id="A0A2G5SDY3"/>
<feature type="coiled-coil region" evidence="1">
    <location>
        <begin position="105"/>
        <end position="282"/>
    </location>
</feature>
<evidence type="ECO:0000256" key="2">
    <source>
        <dbReference type="SAM" id="MobiDB-lite"/>
    </source>
</evidence>
<proteinExistence type="predicted"/>
<feature type="region of interest" description="Disordered" evidence="2">
    <location>
        <begin position="1"/>
        <end position="32"/>
    </location>
</feature>
<accession>A0A2G5SDY3</accession>
<organism evidence="3 4">
    <name type="scientific">Caenorhabditis nigoni</name>
    <dbReference type="NCBI Taxonomy" id="1611254"/>
    <lineage>
        <taxon>Eukaryota</taxon>
        <taxon>Metazoa</taxon>
        <taxon>Ecdysozoa</taxon>
        <taxon>Nematoda</taxon>
        <taxon>Chromadorea</taxon>
        <taxon>Rhabditida</taxon>
        <taxon>Rhabditina</taxon>
        <taxon>Rhabditomorpha</taxon>
        <taxon>Rhabditoidea</taxon>
        <taxon>Rhabditidae</taxon>
        <taxon>Peloderinae</taxon>
        <taxon>Caenorhabditis</taxon>
    </lineage>
</organism>
<evidence type="ECO:0000313" key="3">
    <source>
        <dbReference type="EMBL" id="PIC13227.1"/>
    </source>
</evidence>
<name>A0A2G5SDY3_9PELO</name>
<dbReference type="Gene3D" id="6.10.250.3110">
    <property type="match status" value="1"/>
</dbReference>
<keyword evidence="4" id="KW-1185">Reference proteome</keyword>
<evidence type="ECO:0000256" key="1">
    <source>
        <dbReference type="SAM" id="Coils"/>
    </source>
</evidence>
<sequence>MKLPFSESPRPLNYTSSTMQDNSNQQQGLQQAARLALPGTPNRTEDQKDAMLKLKDDHIFGLEGEIEYMEYHHEEALAQARMMTETTAFNAGRDFDRLINQLWEKKAELDNKQNYQSEREAANKEKENLLNAHAAKLEELVNKNQVAMNDQKKENEDLKKALEELKNDKMTLEAAIKSLEDEKKTVENNLKNQEAEKSKLRMERDAATTENARLNANWMTAKNQMLKEHVENLRMLHQNHEAEKEELAGKVRQLQKERNNDNKNFETEKNEWQRQKEALEVDEKKQAECYVFPILDQNYDNKFIYSSQSFTYFFRIR</sequence>